<dbReference type="AlphaFoldDB" id="T1ERW2"/>
<evidence type="ECO:0000259" key="8">
    <source>
        <dbReference type="PROSITE" id="PS51212"/>
    </source>
</evidence>
<dbReference type="GO" id="GO:0005886">
    <property type="term" value="C:plasma membrane"/>
    <property type="evidence" value="ECO:0000318"/>
    <property type="project" value="GO_Central"/>
</dbReference>
<proteinExistence type="predicted"/>
<name>T1ERW2_HELRO</name>
<reference evidence="11" key="1">
    <citation type="submission" date="2012-12" db="EMBL/GenBank/DDBJ databases">
        <authorList>
            <person name="Hellsten U."/>
            <person name="Grimwood J."/>
            <person name="Chapman J.A."/>
            <person name="Shapiro H."/>
            <person name="Aerts A."/>
            <person name="Otillar R.P."/>
            <person name="Terry A.Y."/>
            <person name="Boore J.L."/>
            <person name="Simakov O."/>
            <person name="Marletaz F."/>
            <person name="Cho S.-J."/>
            <person name="Edsinger-Gonzales E."/>
            <person name="Havlak P."/>
            <person name="Kuo D.-H."/>
            <person name="Larsson T."/>
            <person name="Lv J."/>
            <person name="Arendt D."/>
            <person name="Savage R."/>
            <person name="Osoegawa K."/>
            <person name="de Jong P."/>
            <person name="Lindberg D.R."/>
            <person name="Seaver E.C."/>
            <person name="Weisblat D.A."/>
            <person name="Putnam N.H."/>
            <person name="Grigoriev I.V."/>
            <person name="Rokhsar D.S."/>
        </authorList>
    </citation>
    <scope>NUCLEOTIDE SEQUENCE</scope>
</reference>
<reference evidence="9 11" key="2">
    <citation type="journal article" date="2013" name="Nature">
        <title>Insights into bilaterian evolution from three spiralian genomes.</title>
        <authorList>
            <person name="Simakov O."/>
            <person name="Marletaz F."/>
            <person name="Cho S.J."/>
            <person name="Edsinger-Gonzales E."/>
            <person name="Havlak P."/>
            <person name="Hellsten U."/>
            <person name="Kuo D.H."/>
            <person name="Larsson T."/>
            <person name="Lv J."/>
            <person name="Arendt D."/>
            <person name="Savage R."/>
            <person name="Osoegawa K."/>
            <person name="de Jong P."/>
            <person name="Grimwood J."/>
            <person name="Chapman J.A."/>
            <person name="Shapiro H."/>
            <person name="Aerts A."/>
            <person name="Otillar R.P."/>
            <person name="Terry A.Y."/>
            <person name="Boore J.L."/>
            <person name="Grigoriev I.V."/>
            <person name="Lindberg D.R."/>
            <person name="Seaver E.C."/>
            <person name="Weisblat D.A."/>
            <person name="Putnam N.H."/>
            <person name="Rokhsar D.S."/>
        </authorList>
    </citation>
    <scope>NUCLEOTIDE SEQUENCE</scope>
</reference>
<dbReference type="KEGG" id="hro:HELRODRAFT_161770"/>
<dbReference type="InParanoid" id="T1ERW2"/>
<feature type="transmembrane region" description="Helical" evidence="7">
    <location>
        <begin position="535"/>
        <end position="554"/>
    </location>
</feature>
<gene>
    <name evidence="10" type="primary">20199312</name>
    <name evidence="9" type="ORF">HELRODRAFT_161770</name>
</gene>
<feature type="domain" description="WSC" evidence="8">
    <location>
        <begin position="31"/>
        <end position="113"/>
    </location>
</feature>
<dbReference type="PANTHER" id="PTHR24269:SF16">
    <property type="entry name" value="PROTEIN SLG1"/>
    <property type="match status" value="1"/>
</dbReference>
<dbReference type="Gene3D" id="2.60.120.260">
    <property type="entry name" value="Galactose-binding domain-like"/>
    <property type="match status" value="1"/>
</dbReference>
<dbReference type="PANTHER" id="PTHR24269">
    <property type="entry name" value="KREMEN PROTEIN"/>
    <property type="match status" value="1"/>
</dbReference>
<reference evidence="10" key="3">
    <citation type="submission" date="2015-06" db="UniProtKB">
        <authorList>
            <consortium name="EnsemblMetazoa"/>
        </authorList>
    </citation>
    <scope>IDENTIFICATION</scope>
</reference>
<evidence type="ECO:0000256" key="1">
    <source>
        <dbReference type="ARBA" id="ARBA00004167"/>
    </source>
</evidence>
<dbReference type="SMART" id="SM00321">
    <property type="entry name" value="WSC"/>
    <property type="match status" value="1"/>
</dbReference>
<accession>T1ERW2</accession>
<evidence type="ECO:0000313" key="9">
    <source>
        <dbReference type="EMBL" id="ESO02495.1"/>
    </source>
</evidence>
<dbReference type="Proteomes" id="UP000015101">
    <property type="component" value="Unassembled WGS sequence"/>
</dbReference>
<evidence type="ECO:0000256" key="2">
    <source>
        <dbReference type="ARBA" id="ARBA00022692"/>
    </source>
</evidence>
<comment type="subcellular location">
    <subcellularLocation>
        <location evidence="1">Membrane</location>
        <topology evidence="1">Single-pass membrane protein</topology>
    </subcellularLocation>
</comment>
<evidence type="ECO:0000256" key="4">
    <source>
        <dbReference type="ARBA" id="ARBA00022989"/>
    </source>
</evidence>
<dbReference type="SUPFAM" id="SSF49785">
    <property type="entry name" value="Galactose-binding domain-like"/>
    <property type="match status" value="1"/>
</dbReference>
<keyword evidence="5 7" id="KW-0472">Membrane</keyword>
<keyword evidence="2 7" id="KW-0812">Transmembrane</keyword>
<dbReference type="GeneID" id="20199312"/>
<dbReference type="InterPro" id="IPR002889">
    <property type="entry name" value="WSC_carb-bd"/>
</dbReference>
<evidence type="ECO:0000256" key="3">
    <source>
        <dbReference type="ARBA" id="ARBA00022729"/>
    </source>
</evidence>
<keyword evidence="3" id="KW-0732">Signal</keyword>
<keyword evidence="6" id="KW-0325">Glycoprotein</keyword>
<evidence type="ECO:0000313" key="11">
    <source>
        <dbReference type="Proteomes" id="UP000015101"/>
    </source>
</evidence>
<dbReference type="CTD" id="20199312"/>
<evidence type="ECO:0000313" key="10">
    <source>
        <dbReference type="EnsemblMetazoa" id="HelroP161770"/>
    </source>
</evidence>
<evidence type="ECO:0000256" key="5">
    <source>
        <dbReference type="ARBA" id="ARBA00023136"/>
    </source>
</evidence>
<dbReference type="GO" id="GO:0007165">
    <property type="term" value="P:signal transduction"/>
    <property type="evidence" value="ECO:0000318"/>
    <property type="project" value="GO_Central"/>
</dbReference>
<sequence length="582" mass="65677">MKQNLALNYDLNKILIQKNLSSVAYAAIDLKESYIGCYRNISSTKTVATVGSVNECSLECTDERNNMIALKNGEECNCIEKLDSAVASSQCDVICDNVDDCGGSHTYSVYKSKPRVMHDTYLSVKIRQTENIMMILPASFTLEMCAHFCFETNHTFFQTIKSGRCSCFQEHQITGGYVQEQICEKCKHDLNEVCECYHKNHQSKTTIFSTRSQYDFQRRVSTYSHCRNRNNGSYEITTNCPDGCDPGWRGDSCRERDCSSDGGDCPVGMKCIESTVNDENFVECVCPSGKVRNKWYQCEVFRMNIALHKPPYYSSLWPSGTVDGMYSKNQVYLTDGIHNGYFISHINDVMPAWMAVDLLNLYCVGFIKAYNRLAAVPQNVDRMNKFVVRLNETFDTTSKNDIRNQTNLCGYGPEKAIQSGNPMVVFCEDFTIFSRFVIIQQSDERLHEGVASLAELEVFEAGCDLFNGRCENKTCEEVKNGNRMVISCFDVYATTTANRNFSAAAANRNFSAAATVSIYITSTASTELLKTNLNVLWVILVLLVLPVIFAIWFFSKKKKKADKANELSSKYYGKDDLESATD</sequence>
<dbReference type="HOGENOM" id="CLU_021817_1_0_1"/>
<organism evidence="10 11">
    <name type="scientific">Helobdella robusta</name>
    <name type="common">Californian leech</name>
    <dbReference type="NCBI Taxonomy" id="6412"/>
    <lineage>
        <taxon>Eukaryota</taxon>
        <taxon>Metazoa</taxon>
        <taxon>Spiralia</taxon>
        <taxon>Lophotrochozoa</taxon>
        <taxon>Annelida</taxon>
        <taxon>Clitellata</taxon>
        <taxon>Hirudinea</taxon>
        <taxon>Rhynchobdellida</taxon>
        <taxon>Glossiphoniidae</taxon>
        <taxon>Helobdella</taxon>
    </lineage>
</organism>
<dbReference type="InterPro" id="IPR008979">
    <property type="entry name" value="Galactose-bd-like_sf"/>
</dbReference>
<dbReference type="PROSITE" id="PS51212">
    <property type="entry name" value="WSC"/>
    <property type="match status" value="1"/>
</dbReference>
<dbReference type="InterPro" id="IPR051836">
    <property type="entry name" value="Kremen_rcpt"/>
</dbReference>
<dbReference type="EnsemblMetazoa" id="HelroT161770">
    <property type="protein sequence ID" value="HelroP161770"/>
    <property type="gene ID" value="HelroG161770"/>
</dbReference>
<keyword evidence="11" id="KW-1185">Reference proteome</keyword>
<protein>
    <recommendedName>
        <fullName evidence="8">WSC domain-containing protein</fullName>
    </recommendedName>
</protein>
<dbReference type="EMBL" id="AMQM01000909">
    <property type="status" value="NOT_ANNOTATED_CDS"/>
    <property type="molecule type" value="Genomic_DNA"/>
</dbReference>
<evidence type="ECO:0000256" key="7">
    <source>
        <dbReference type="SAM" id="Phobius"/>
    </source>
</evidence>
<evidence type="ECO:0000256" key="6">
    <source>
        <dbReference type="ARBA" id="ARBA00023180"/>
    </source>
</evidence>
<dbReference type="EMBL" id="KB096742">
    <property type="protein sequence ID" value="ESO02495.1"/>
    <property type="molecule type" value="Genomic_DNA"/>
</dbReference>
<dbReference type="eggNOG" id="ENOG502T693">
    <property type="taxonomic scope" value="Eukaryota"/>
</dbReference>
<dbReference type="RefSeq" id="XP_009019903.1">
    <property type="nucleotide sequence ID" value="XM_009021655.1"/>
</dbReference>
<dbReference type="GO" id="GO:0004888">
    <property type="term" value="F:transmembrane signaling receptor activity"/>
    <property type="evidence" value="ECO:0000318"/>
    <property type="project" value="GO_Central"/>
</dbReference>
<keyword evidence="4 7" id="KW-1133">Transmembrane helix</keyword>